<evidence type="ECO:0000313" key="6">
    <source>
        <dbReference type="Proteomes" id="UP000054097"/>
    </source>
</evidence>
<keyword evidence="6" id="KW-1185">Reference proteome</keyword>
<dbReference type="HOGENOM" id="CLU_821744_0_0_1"/>
<dbReference type="GO" id="GO:0000124">
    <property type="term" value="C:SAGA complex"/>
    <property type="evidence" value="ECO:0007669"/>
    <property type="project" value="UniProtKB-ARBA"/>
</dbReference>
<dbReference type="PANTHER" id="PTHR21277">
    <property type="entry name" value="TRANSCRIPTIONAL ADAPTER 1"/>
    <property type="match status" value="1"/>
</dbReference>
<dbReference type="Pfam" id="PF12767">
    <property type="entry name" value="SAGA-Tad1"/>
    <property type="match status" value="1"/>
</dbReference>
<dbReference type="PANTHER" id="PTHR21277:SF5">
    <property type="entry name" value="TRANSCRIPTIONAL ADAPTER 1"/>
    <property type="match status" value="1"/>
</dbReference>
<evidence type="ECO:0000256" key="3">
    <source>
        <dbReference type="ARBA" id="ARBA00023163"/>
    </source>
</evidence>
<dbReference type="GO" id="GO:0006357">
    <property type="term" value="P:regulation of transcription by RNA polymerase II"/>
    <property type="evidence" value="ECO:0007669"/>
    <property type="project" value="TreeGrafter"/>
</dbReference>
<sequence>MAPAEIKAALAIALGSNAPSYWRNLSEFLQGKMSRAEFEDIMLEKLNTPQLKQLHNALLMEIIGAACTSEPDTLTTNSIIPTNKRRRLHSYQGNADDADTFHSGRLKYAIVSLPRAERSELLALSSYAEHHPHHPRDSKLLLDEVRQDNGYQVGSQRRAVPNVLALCSLTRTLPSLSDLHERIKSSANENGLQLNQATTRTFTRLFNQALEEFLVKVIMTTLTTITRSDSQYESIQLPGTAPAASSFLAAKNQNEKVTMSVMSLATTFYITPSLLSFPSPAVLRVMMQDFQWSKEEEESQSKAQRFNLGAKPMADYIRLLRVSRSGGPMMLQEYGNFQ</sequence>
<organism evidence="5 6">
    <name type="scientific">Serendipita vermifera MAFF 305830</name>
    <dbReference type="NCBI Taxonomy" id="933852"/>
    <lineage>
        <taxon>Eukaryota</taxon>
        <taxon>Fungi</taxon>
        <taxon>Dikarya</taxon>
        <taxon>Basidiomycota</taxon>
        <taxon>Agaricomycotina</taxon>
        <taxon>Agaricomycetes</taxon>
        <taxon>Sebacinales</taxon>
        <taxon>Serendipitaceae</taxon>
        <taxon>Serendipita</taxon>
    </lineage>
</organism>
<keyword evidence="2" id="KW-0805">Transcription regulation</keyword>
<keyword evidence="3" id="KW-0804">Transcription</keyword>
<dbReference type="GO" id="GO:0003713">
    <property type="term" value="F:transcription coactivator activity"/>
    <property type="evidence" value="ECO:0007669"/>
    <property type="project" value="TreeGrafter"/>
</dbReference>
<reference evidence="6" key="2">
    <citation type="submission" date="2015-01" db="EMBL/GenBank/DDBJ databases">
        <title>Evolutionary Origins and Diversification of the Mycorrhizal Mutualists.</title>
        <authorList>
            <consortium name="DOE Joint Genome Institute"/>
            <consortium name="Mycorrhizal Genomics Consortium"/>
            <person name="Kohler A."/>
            <person name="Kuo A."/>
            <person name="Nagy L.G."/>
            <person name="Floudas D."/>
            <person name="Copeland A."/>
            <person name="Barry K.W."/>
            <person name="Cichocki N."/>
            <person name="Veneault-Fourrey C."/>
            <person name="LaButti K."/>
            <person name="Lindquist E.A."/>
            <person name="Lipzen A."/>
            <person name="Lundell T."/>
            <person name="Morin E."/>
            <person name="Murat C."/>
            <person name="Riley R."/>
            <person name="Ohm R."/>
            <person name="Sun H."/>
            <person name="Tunlid A."/>
            <person name="Henrissat B."/>
            <person name="Grigoriev I.V."/>
            <person name="Hibbett D.S."/>
            <person name="Martin F."/>
        </authorList>
    </citation>
    <scope>NUCLEOTIDE SEQUENCE [LARGE SCALE GENOMIC DNA]</scope>
    <source>
        <strain evidence="6">MAFF 305830</strain>
    </source>
</reference>
<dbReference type="STRING" id="933852.A0A0C2X3Q5"/>
<dbReference type="AlphaFoldDB" id="A0A0C2X3Q5"/>
<gene>
    <name evidence="5" type="ORF">M408DRAFT_326558</name>
</gene>
<dbReference type="InterPro" id="IPR024738">
    <property type="entry name" value="Hfi1/Tada1"/>
</dbReference>
<dbReference type="GO" id="GO:0005634">
    <property type="term" value="C:nucleus"/>
    <property type="evidence" value="ECO:0007669"/>
    <property type="project" value="UniProtKB-SubCell"/>
</dbReference>
<comment type="subcellular location">
    <subcellularLocation>
        <location evidence="1">Nucleus</location>
    </subcellularLocation>
</comment>
<accession>A0A0C2X3Q5</accession>
<dbReference type="OrthoDB" id="10264870at2759"/>
<evidence type="ECO:0000256" key="2">
    <source>
        <dbReference type="ARBA" id="ARBA00023015"/>
    </source>
</evidence>
<evidence type="ECO:0000256" key="4">
    <source>
        <dbReference type="ARBA" id="ARBA00023242"/>
    </source>
</evidence>
<protein>
    <submittedName>
        <fullName evidence="5">Uncharacterized protein</fullName>
    </submittedName>
</protein>
<evidence type="ECO:0000256" key="1">
    <source>
        <dbReference type="ARBA" id="ARBA00004123"/>
    </source>
</evidence>
<dbReference type="Proteomes" id="UP000054097">
    <property type="component" value="Unassembled WGS sequence"/>
</dbReference>
<evidence type="ECO:0000313" key="5">
    <source>
        <dbReference type="EMBL" id="KIM32833.1"/>
    </source>
</evidence>
<keyword evidence="4" id="KW-0539">Nucleus</keyword>
<name>A0A0C2X3Q5_SERVB</name>
<proteinExistence type="predicted"/>
<dbReference type="EMBL" id="KN824279">
    <property type="protein sequence ID" value="KIM32833.1"/>
    <property type="molecule type" value="Genomic_DNA"/>
</dbReference>
<reference evidence="5 6" key="1">
    <citation type="submission" date="2014-04" db="EMBL/GenBank/DDBJ databases">
        <authorList>
            <consortium name="DOE Joint Genome Institute"/>
            <person name="Kuo A."/>
            <person name="Zuccaro A."/>
            <person name="Kohler A."/>
            <person name="Nagy L.G."/>
            <person name="Floudas D."/>
            <person name="Copeland A."/>
            <person name="Barry K.W."/>
            <person name="Cichocki N."/>
            <person name="Veneault-Fourrey C."/>
            <person name="LaButti K."/>
            <person name="Lindquist E.A."/>
            <person name="Lipzen A."/>
            <person name="Lundell T."/>
            <person name="Morin E."/>
            <person name="Murat C."/>
            <person name="Sun H."/>
            <person name="Tunlid A."/>
            <person name="Henrissat B."/>
            <person name="Grigoriev I.V."/>
            <person name="Hibbett D.S."/>
            <person name="Martin F."/>
            <person name="Nordberg H.P."/>
            <person name="Cantor M.N."/>
            <person name="Hua S.X."/>
        </authorList>
    </citation>
    <scope>NUCLEOTIDE SEQUENCE [LARGE SCALE GENOMIC DNA]</scope>
    <source>
        <strain evidence="5 6">MAFF 305830</strain>
    </source>
</reference>